<keyword evidence="10" id="KW-1185">Reference proteome</keyword>
<comment type="subunit">
    <text evidence="7">Component of the large ribosomal subunit. Interacts with IMPACT.</text>
</comment>
<comment type="similarity">
    <text evidence="1">Belongs to the eukaryotic ribosomal protein eL39 family.</text>
</comment>
<evidence type="ECO:0000256" key="8">
    <source>
        <dbReference type="SAM" id="MobiDB-lite"/>
    </source>
</evidence>
<reference evidence="9" key="2">
    <citation type="submission" date="2025-08" db="UniProtKB">
        <authorList>
            <consortium name="Ensembl"/>
        </authorList>
    </citation>
    <scope>IDENTIFICATION</scope>
</reference>
<evidence type="ECO:0000256" key="5">
    <source>
        <dbReference type="ARBA" id="ARBA00035339"/>
    </source>
</evidence>
<dbReference type="Gene3D" id="1.10.1620.10">
    <property type="entry name" value="Ribosomal protein L39e"/>
    <property type="match status" value="1"/>
</dbReference>
<feature type="region of interest" description="Disordered" evidence="8">
    <location>
        <begin position="1"/>
        <end position="21"/>
    </location>
</feature>
<evidence type="ECO:0000256" key="3">
    <source>
        <dbReference type="ARBA" id="ARBA00023274"/>
    </source>
</evidence>
<name>A0A8C8XDZ0_PANLE</name>
<reference evidence="9" key="3">
    <citation type="submission" date="2025-09" db="UniProtKB">
        <authorList>
            <consortium name="Ensembl"/>
        </authorList>
    </citation>
    <scope>IDENTIFICATION</scope>
</reference>
<dbReference type="OMA" id="IFRIKQF"/>
<protein>
    <recommendedName>
        <fullName evidence="4">Large ribosomal subunit protein eL39</fullName>
    </recommendedName>
    <alternativeName>
        <fullName evidence="5">60S ribosomal protein L39</fullName>
    </alternativeName>
</protein>
<evidence type="ECO:0000313" key="9">
    <source>
        <dbReference type="Ensembl" id="ENSPLOP00000018161.1"/>
    </source>
</evidence>
<dbReference type="Proteomes" id="UP000694399">
    <property type="component" value="Chromosome D4"/>
</dbReference>
<keyword evidence="3" id="KW-0687">Ribonucleoprotein</keyword>
<dbReference type="AlphaFoldDB" id="A0A8C8XDZ0"/>
<dbReference type="PANTHER" id="PTHR19970:SF0">
    <property type="entry name" value="LARGE RIBOSOMAL SUBUNIT PROTEIN EL39"/>
    <property type="match status" value="1"/>
</dbReference>
<proteinExistence type="inferred from homology"/>
<evidence type="ECO:0000256" key="1">
    <source>
        <dbReference type="ARBA" id="ARBA00009339"/>
    </source>
</evidence>
<dbReference type="GO" id="GO:0022625">
    <property type="term" value="C:cytosolic large ribosomal subunit"/>
    <property type="evidence" value="ECO:0007669"/>
    <property type="project" value="TreeGrafter"/>
</dbReference>
<dbReference type="PROSITE" id="PS00051">
    <property type="entry name" value="RIBOSOMAL_L39E"/>
    <property type="match status" value="1"/>
</dbReference>
<dbReference type="InterPro" id="IPR000077">
    <property type="entry name" value="Ribosomal_eL39"/>
</dbReference>
<dbReference type="PANTHER" id="PTHR19970">
    <property type="entry name" value="RIBOSOMAL PROTEIN L39E"/>
    <property type="match status" value="1"/>
</dbReference>
<organism evidence="9 10">
    <name type="scientific">Panthera leo</name>
    <name type="common">Lion</name>
    <dbReference type="NCBI Taxonomy" id="9689"/>
    <lineage>
        <taxon>Eukaryota</taxon>
        <taxon>Metazoa</taxon>
        <taxon>Chordata</taxon>
        <taxon>Craniata</taxon>
        <taxon>Vertebrata</taxon>
        <taxon>Euteleostomi</taxon>
        <taxon>Mammalia</taxon>
        <taxon>Eutheria</taxon>
        <taxon>Laurasiatheria</taxon>
        <taxon>Carnivora</taxon>
        <taxon>Feliformia</taxon>
        <taxon>Felidae</taxon>
        <taxon>Pantherinae</taxon>
        <taxon>Panthera</taxon>
    </lineage>
</organism>
<reference evidence="9" key="1">
    <citation type="journal article" date="2019" name="bioRxiv">
        <title>Long live the king: chromosome-level assembly of the lion (Panthera leo) using linked-read, Hi-C, and long read data.</title>
        <authorList>
            <person name="Armstrong E.E."/>
            <person name="Taylor R.W."/>
            <person name="Miller D.E."/>
            <person name="Kaelin C."/>
            <person name="Barsh G."/>
            <person name="Hadly E.A."/>
            <person name="Petrov D."/>
        </authorList>
    </citation>
    <scope>NUCLEOTIDE SEQUENCE [LARGE SCALE GENOMIC DNA]</scope>
</reference>
<evidence type="ECO:0000313" key="10">
    <source>
        <dbReference type="Proteomes" id="UP000694399"/>
    </source>
</evidence>
<dbReference type="Ensembl" id="ENSPLOT00000020111.1">
    <property type="protein sequence ID" value="ENSPLOP00000018161.1"/>
    <property type="gene ID" value="ENSPLOG00000013314.1"/>
</dbReference>
<evidence type="ECO:0000256" key="7">
    <source>
        <dbReference type="ARBA" id="ARBA00046440"/>
    </source>
</evidence>
<accession>A0A8C8XDZ0</accession>
<sequence length="51" mass="6429">VSSHKTFRVKQFRAKEQKQNHPIPQWIQMKTGNKIRYNSKRRHWRRTKLRL</sequence>
<dbReference type="SUPFAM" id="SSF48662">
    <property type="entry name" value="Ribosomal protein L39e"/>
    <property type="match status" value="1"/>
</dbReference>
<evidence type="ECO:0000256" key="4">
    <source>
        <dbReference type="ARBA" id="ARBA00035234"/>
    </source>
</evidence>
<evidence type="ECO:0000256" key="2">
    <source>
        <dbReference type="ARBA" id="ARBA00022980"/>
    </source>
</evidence>
<evidence type="ECO:0000256" key="6">
    <source>
        <dbReference type="ARBA" id="ARBA00046244"/>
    </source>
</evidence>
<dbReference type="GO" id="GO:0006412">
    <property type="term" value="P:translation"/>
    <property type="evidence" value="ECO:0007669"/>
    <property type="project" value="InterPro"/>
</dbReference>
<dbReference type="FunFam" id="1.10.1620.10:FF:000001">
    <property type="entry name" value="60S ribosomal protein-like L39"/>
    <property type="match status" value="1"/>
</dbReference>
<comment type="function">
    <text evidence="6">RNA-binding component of the large ribosomal subunit. The ribosome is a large ribonucleoprotein complex responsible for the synthesis of proteins in the cell.</text>
</comment>
<dbReference type="GeneTree" id="ENSGT00390000014814"/>
<keyword evidence="2" id="KW-0689">Ribosomal protein</keyword>
<dbReference type="InterPro" id="IPR020083">
    <property type="entry name" value="Ribosomal_eL39_CS"/>
</dbReference>
<dbReference type="GO" id="GO:0003735">
    <property type="term" value="F:structural constituent of ribosome"/>
    <property type="evidence" value="ECO:0007669"/>
    <property type="project" value="InterPro"/>
</dbReference>
<dbReference type="Pfam" id="PF00832">
    <property type="entry name" value="Ribosomal_L39"/>
    <property type="match status" value="1"/>
</dbReference>
<dbReference type="InterPro" id="IPR023626">
    <property type="entry name" value="Ribosomal_eL39_dom_sf"/>
</dbReference>
<feature type="compositionally biased region" description="Basic residues" evidence="8">
    <location>
        <begin position="1"/>
        <end position="12"/>
    </location>
</feature>